<dbReference type="PANTHER" id="PTHR10338:SF108">
    <property type="entry name" value="INTER-ALPHA-TRYPSIN INHIBITOR HEAVY CHAIN H4-LIKE PROTEIN"/>
    <property type="match status" value="1"/>
</dbReference>
<evidence type="ECO:0000259" key="3">
    <source>
        <dbReference type="PROSITE" id="PS50234"/>
    </source>
</evidence>
<dbReference type="Pfam" id="PF00092">
    <property type="entry name" value="VWA"/>
    <property type="match status" value="1"/>
</dbReference>
<accession>A0A9D2PS19</accession>
<keyword evidence="2" id="KW-0472">Membrane</keyword>
<keyword evidence="2" id="KW-1133">Transmembrane helix</keyword>
<evidence type="ECO:0000313" key="4">
    <source>
        <dbReference type="EMBL" id="HJC66153.1"/>
    </source>
</evidence>
<evidence type="ECO:0000256" key="1">
    <source>
        <dbReference type="SAM" id="Coils"/>
    </source>
</evidence>
<organism evidence="4 5">
    <name type="scientific">Candidatus Enterocloster excrementigallinarum</name>
    <dbReference type="NCBI Taxonomy" id="2838558"/>
    <lineage>
        <taxon>Bacteria</taxon>
        <taxon>Bacillati</taxon>
        <taxon>Bacillota</taxon>
        <taxon>Clostridia</taxon>
        <taxon>Lachnospirales</taxon>
        <taxon>Lachnospiraceae</taxon>
        <taxon>Enterocloster</taxon>
    </lineage>
</organism>
<dbReference type="SMART" id="SM00327">
    <property type="entry name" value="VWA"/>
    <property type="match status" value="1"/>
</dbReference>
<reference evidence="4" key="1">
    <citation type="journal article" date="2021" name="PeerJ">
        <title>Extensive microbial diversity within the chicken gut microbiome revealed by metagenomics and culture.</title>
        <authorList>
            <person name="Gilroy R."/>
            <person name="Ravi A."/>
            <person name="Getino M."/>
            <person name="Pursley I."/>
            <person name="Horton D.L."/>
            <person name="Alikhan N.F."/>
            <person name="Baker D."/>
            <person name="Gharbi K."/>
            <person name="Hall N."/>
            <person name="Watson M."/>
            <person name="Adriaenssens E.M."/>
            <person name="Foster-Nyarko E."/>
            <person name="Jarju S."/>
            <person name="Secka A."/>
            <person name="Antonio M."/>
            <person name="Oren A."/>
            <person name="Chaudhuri R.R."/>
            <person name="La Ragione R."/>
            <person name="Hildebrand F."/>
            <person name="Pallen M.J."/>
        </authorList>
    </citation>
    <scope>NUCLEOTIDE SEQUENCE</scope>
    <source>
        <strain evidence="4">CHK198-12963</strain>
    </source>
</reference>
<dbReference type="EMBL" id="DWWB01000025">
    <property type="protein sequence ID" value="HJC66153.1"/>
    <property type="molecule type" value="Genomic_DNA"/>
</dbReference>
<feature type="coiled-coil region" evidence="1">
    <location>
        <begin position="223"/>
        <end position="273"/>
    </location>
</feature>
<keyword evidence="1" id="KW-0175">Coiled coil</keyword>
<dbReference type="InterPro" id="IPR036465">
    <property type="entry name" value="vWFA_dom_sf"/>
</dbReference>
<keyword evidence="2" id="KW-0812">Transmembrane</keyword>
<dbReference type="PROSITE" id="PS50234">
    <property type="entry name" value="VWFA"/>
    <property type="match status" value="1"/>
</dbReference>
<evidence type="ECO:0000256" key="2">
    <source>
        <dbReference type="SAM" id="Phobius"/>
    </source>
</evidence>
<feature type="domain" description="VWFA" evidence="3">
    <location>
        <begin position="528"/>
        <end position="696"/>
    </location>
</feature>
<comment type="caution">
    <text evidence="4">The sequence shown here is derived from an EMBL/GenBank/DDBJ whole genome shotgun (WGS) entry which is preliminary data.</text>
</comment>
<dbReference type="InterPro" id="IPR050934">
    <property type="entry name" value="ITIH"/>
</dbReference>
<sequence length="1337" mass="148148">MNLYVQIAAGFLPAVLLLTGYLLWARKHWAGVFCALFLIGGAGISCGWMIQNTERISGNWKNTEISLPKEEEEKEVSYQSAFQLAYGLAAAGETDEAFQTIREVVEEQGYTPQAALARARVYGVRGDFKAAAALYAKAEEEGALSEEEREEYEGVLQAAQSQRTDWILAAAYPDQDIPVQGSPEDSERGAELILNYLEENGNQEGAKAARQVSQLYDQFLNTGACSQEELAQAEERLEDLRQEEGELFSLKSLRDAKIKADILNRDYQQITRDITRDSDSSQLMIGMELYLEGYVDERDFSDQYGTGSEEELDAVIRQLEKIRRESSGSLSQEAKLLKEEYARYQEGGPIYQLEQDLLQRAVEEDGGDSSKIYLQMAKLELSRDDEEKAREYMGQAFDTAGDSDDGDYGAPMLQMISLIGEKEDAESLKDMALYARSALDHQLDVKIPSADPERQEEFQQYVTDQAVKDRVAVNITDLDASGFETVTAEFQFDAGESVEDIRDQIKVEDCGVEITDYQLEKIQYDSARMLLCCDVSGSMAGQPIEDLKAAVGEMANSASGDISLAVVTFNSTPSVLVGFTRDGQQIADAADQMSSGGGTNVYQGIMTSFEQFLSNSKSSMDYIVVLSDGQSSDPKSYEEVLADITAAAQEKGVFVYSLGLGDGVDANYLESIAKAAGGTYAYVTSSETLASFYQDLETRKDCSYRITYQAVDTLSVSRTLRISDRQEEYRYDERRYYLNGAGQETEGEDQLVFGQGVSVRGLDTRFLFRSSNPQQVCLLGSGFRENQEITVELKGDRNYTLEAEYGDEGTYHLTIPGSPACGTYHLYVRIGGRLAVLDRELTIAAPEDERTVDFGPYRFTSYQRIQGDGFVEMDGYVTLNSWLHFKGKVRLDGDLAGTSITLTDAYGSYIQYEEGSSLGLAQLMLKNNEVMAVPSLGQLTLYNDNMHKADSDEYRVDYGSLPYLYPSGIINLSTPGYALYPYKIKLDFVRFSAVYPQQEEILKVQKDFNLFDFEVEKAEGILTGDNIGIILEAKANQGSNREVNAAFFKLDTPIQLSGAVRVDTVKNSFGFDFGIKLPLFQEKTVLGSTTVGKEESQGLNFSADWKEKEGRIVPDRIAITLGLPLNTTIGTVPVTFDNFSLKVENMNGDRLNETYLEGAVDISVAKVAALVPPLEPFVGKDMAAVTFKDTHLGFSAAADYINMGTTVMLLGHVDIGALTLEVGHIPYSSQILGMESEYVNGAIATAEIGPDWESDHITIKLRVSSQLALTDRVLGLTGTGECDLAFELWVFYSRMQASGQIFIGFYTDHDNQRMFLIRFRDSDSPGENKIDVAWKMD</sequence>
<dbReference type="Gene3D" id="3.40.50.410">
    <property type="entry name" value="von Willebrand factor, type A domain"/>
    <property type="match status" value="1"/>
</dbReference>
<reference evidence="4" key="2">
    <citation type="submission" date="2021-04" db="EMBL/GenBank/DDBJ databases">
        <authorList>
            <person name="Gilroy R."/>
        </authorList>
    </citation>
    <scope>NUCLEOTIDE SEQUENCE</scope>
    <source>
        <strain evidence="4">CHK198-12963</strain>
    </source>
</reference>
<feature type="transmembrane region" description="Helical" evidence="2">
    <location>
        <begin position="31"/>
        <end position="50"/>
    </location>
</feature>
<name>A0A9D2PS19_9FIRM</name>
<dbReference type="InterPro" id="IPR002035">
    <property type="entry name" value="VWF_A"/>
</dbReference>
<dbReference type="SUPFAM" id="SSF53300">
    <property type="entry name" value="vWA-like"/>
    <property type="match status" value="1"/>
</dbReference>
<dbReference type="PANTHER" id="PTHR10338">
    <property type="entry name" value="INTER-ALPHA-TRYPSIN INHIBITOR HEAVY CHAIN FAMILY MEMBER"/>
    <property type="match status" value="1"/>
</dbReference>
<evidence type="ECO:0000313" key="5">
    <source>
        <dbReference type="Proteomes" id="UP000823863"/>
    </source>
</evidence>
<gene>
    <name evidence="4" type="ORF">H9931_05455</name>
</gene>
<proteinExistence type="predicted"/>
<feature type="transmembrane region" description="Helical" evidence="2">
    <location>
        <begin position="6"/>
        <end position="24"/>
    </location>
</feature>
<protein>
    <submittedName>
        <fullName evidence="4">VWA domain-containing protein</fullName>
    </submittedName>
</protein>
<dbReference type="Proteomes" id="UP000823863">
    <property type="component" value="Unassembled WGS sequence"/>
</dbReference>